<organism evidence="3 4">
    <name type="scientific">Aphanomyces stellatus</name>
    <dbReference type="NCBI Taxonomy" id="120398"/>
    <lineage>
        <taxon>Eukaryota</taxon>
        <taxon>Sar</taxon>
        <taxon>Stramenopiles</taxon>
        <taxon>Oomycota</taxon>
        <taxon>Saprolegniomycetes</taxon>
        <taxon>Saprolegniales</taxon>
        <taxon>Verrucalvaceae</taxon>
        <taxon>Aphanomyces</taxon>
    </lineage>
</organism>
<name>A0A485KEV8_9STRA</name>
<evidence type="ECO:0000313" key="2">
    <source>
        <dbReference type="EMBL" id="KAF0711795.1"/>
    </source>
</evidence>
<dbReference type="Proteomes" id="UP000332933">
    <property type="component" value="Unassembled WGS sequence"/>
</dbReference>
<feature type="region of interest" description="Disordered" evidence="1">
    <location>
        <begin position="412"/>
        <end position="431"/>
    </location>
</feature>
<proteinExistence type="predicted"/>
<dbReference type="AlphaFoldDB" id="A0A485KEV8"/>
<accession>A0A485KEV8</accession>
<reference evidence="3 4" key="1">
    <citation type="submission" date="2019-03" db="EMBL/GenBank/DDBJ databases">
        <authorList>
            <person name="Gaulin E."/>
            <person name="Dumas B."/>
        </authorList>
    </citation>
    <scope>NUCLEOTIDE SEQUENCE [LARGE SCALE GENOMIC DNA]</scope>
    <source>
        <strain evidence="3">CBS 568.67</strain>
    </source>
</reference>
<protein>
    <submittedName>
        <fullName evidence="3">Aste57867_5053 protein</fullName>
    </submittedName>
</protein>
<evidence type="ECO:0000313" key="4">
    <source>
        <dbReference type="Proteomes" id="UP000332933"/>
    </source>
</evidence>
<dbReference type="OrthoDB" id="10451681at2759"/>
<keyword evidence="4" id="KW-1185">Reference proteome</keyword>
<feature type="region of interest" description="Disordered" evidence="1">
    <location>
        <begin position="17"/>
        <end position="39"/>
    </location>
</feature>
<evidence type="ECO:0000256" key="1">
    <source>
        <dbReference type="SAM" id="MobiDB-lite"/>
    </source>
</evidence>
<gene>
    <name evidence="3" type="primary">Aste57867_5053</name>
    <name evidence="2" type="ORF">As57867_005040</name>
    <name evidence="3" type="ORF">ASTE57867_5053</name>
</gene>
<evidence type="ECO:0000313" key="3">
    <source>
        <dbReference type="EMBL" id="VFT82134.1"/>
    </source>
</evidence>
<dbReference type="EMBL" id="CAADRA010001505">
    <property type="protein sequence ID" value="VFT82134.1"/>
    <property type="molecule type" value="Genomic_DNA"/>
</dbReference>
<sequence>MSSGLFAELLGSVKLKKGRDPSPECTLPAAVDDEDRLPTTPSLSRIQEADEQSDSFADLARHLEDNLSLPSPVAASAVVMPFPHPTPETPSVTNDAPYIKDPTQLIVPSWGKDEPVKTNSMPPTLIALVAPLISFESPPPSPTSKQPALDEPIPPTNTLEAIINNVDMSQPLLPQVAPTAAPSTASLHRLKLFPTIIHKMLDEVRIDSARFYIPLEHVNTQVLRHIQRVLASFVKETPPRKPKLGLLSCLLGVETVLNWLARFPAADVQGWMQDALDDRRRDELLPSGPTQLTAANFSHVVLAAQARVRMTPVPETKPDNLDDQSSLSASNEVGYNRYLEAVYSPRKTTLTTLPRSGKDTSAVAPQSPRRGLHVLISEHIYRHEYRPVSKHIPQFSAKKGSVDLSLVARRKRATQYGNHKGKATTSSSSNS</sequence>
<dbReference type="EMBL" id="VJMH01001504">
    <property type="protein sequence ID" value="KAF0711795.1"/>
    <property type="molecule type" value="Genomic_DNA"/>
</dbReference>
<reference evidence="2" key="2">
    <citation type="submission" date="2019-06" db="EMBL/GenBank/DDBJ databases">
        <title>Genomics analysis of Aphanomyces spp. identifies a new class of oomycete effector associated with host adaptation.</title>
        <authorList>
            <person name="Gaulin E."/>
        </authorList>
    </citation>
    <scope>NUCLEOTIDE SEQUENCE</scope>
    <source>
        <strain evidence="2">CBS 578.67</strain>
    </source>
</reference>